<protein>
    <recommendedName>
        <fullName evidence="4">Cadherin-like beta sandwich domain-containing protein</fullName>
    </recommendedName>
</protein>
<dbReference type="RefSeq" id="WP_195035743.1">
    <property type="nucleotide sequence ID" value="NZ_JADLRE010000026.1"/>
</dbReference>
<evidence type="ECO:0000256" key="1">
    <source>
        <dbReference type="SAM" id="SignalP"/>
    </source>
</evidence>
<keyword evidence="1" id="KW-0732">Signal</keyword>
<organism evidence="2 3">
    <name type="scientific">Nocardia abscessus</name>
    <dbReference type="NCBI Taxonomy" id="120957"/>
    <lineage>
        <taxon>Bacteria</taxon>
        <taxon>Bacillati</taxon>
        <taxon>Actinomycetota</taxon>
        <taxon>Actinomycetes</taxon>
        <taxon>Mycobacteriales</taxon>
        <taxon>Nocardiaceae</taxon>
        <taxon>Nocardia</taxon>
    </lineage>
</organism>
<evidence type="ECO:0000313" key="3">
    <source>
        <dbReference type="Proteomes" id="UP000807309"/>
    </source>
</evidence>
<feature type="chain" id="PRO_5046109016" description="Cadherin-like beta sandwich domain-containing protein" evidence="1">
    <location>
        <begin position="34"/>
        <end position="140"/>
    </location>
</feature>
<reference evidence="2 3" key="1">
    <citation type="submission" date="2020-10" db="EMBL/GenBank/DDBJ databases">
        <title>Identification of Nocardia species via Next-generation sequencing and recognition of intraspecies genetic diversity.</title>
        <authorList>
            <person name="Li P."/>
            <person name="Li P."/>
            <person name="Lu B."/>
        </authorList>
    </citation>
    <scope>NUCLEOTIDE SEQUENCE [LARGE SCALE GENOMIC DNA]</scope>
    <source>
        <strain evidence="2 3">N-11</strain>
    </source>
</reference>
<dbReference type="EMBL" id="JADLRE010000026">
    <property type="protein sequence ID" value="MBF6228863.1"/>
    <property type="molecule type" value="Genomic_DNA"/>
</dbReference>
<evidence type="ECO:0008006" key="4">
    <source>
        <dbReference type="Google" id="ProtNLM"/>
    </source>
</evidence>
<proteinExistence type="predicted"/>
<evidence type="ECO:0000313" key="2">
    <source>
        <dbReference type="EMBL" id="MBF6228863.1"/>
    </source>
</evidence>
<accession>A0ABS0CEU4</accession>
<keyword evidence="3" id="KW-1185">Reference proteome</keyword>
<feature type="signal peptide" evidence="1">
    <location>
        <begin position="1"/>
        <end position="33"/>
    </location>
</feature>
<name>A0ABS0CEU4_9NOCA</name>
<dbReference type="Proteomes" id="UP000807309">
    <property type="component" value="Unassembled WGS sequence"/>
</dbReference>
<sequence>MIASRVFRSSWRTVPAVLAVVAFAAGGVATAQAAPGIPSVPGTVHRLQINPGQNIAEASGNVGQGKSDSYSIATAPGQRLSFDVTSANGNARVSVAPLIGPQVAAEVPHADLVADGNDYQVVVSSADGTAAGYVLTVTVA</sequence>
<comment type="caution">
    <text evidence="2">The sequence shown here is derived from an EMBL/GenBank/DDBJ whole genome shotgun (WGS) entry which is preliminary data.</text>
</comment>
<gene>
    <name evidence="2" type="ORF">IU470_27695</name>
</gene>
<dbReference type="Gene3D" id="2.60.120.380">
    <property type="match status" value="1"/>
</dbReference>